<dbReference type="AlphaFoldDB" id="A0A1T4Y6A1"/>
<evidence type="ECO:0000313" key="1">
    <source>
        <dbReference type="EMBL" id="SKA97362.1"/>
    </source>
</evidence>
<organism evidence="1 2">
    <name type="scientific">Agreia bicolorata</name>
    <dbReference type="NCBI Taxonomy" id="110935"/>
    <lineage>
        <taxon>Bacteria</taxon>
        <taxon>Bacillati</taxon>
        <taxon>Actinomycetota</taxon>
        <taxon>Actinomycetes</taxon>
        <taxon>Micrococcales</taxon>
        <taxon>Microbacteriaceae</taxon>
        <taxon>Agreia</taxon>
    </lineage>
</organism>
<reference evidence="2" key="1">
    <citation type="submission" date="2017-02" db="EMBL/GenBank/DDBJ databases">
        <authorList>
            <person name="Varghese N."/>
            <person name="Submissions S."/>
        </authorList>
    </citation>
    <scope>NUCLEOTIDE SEQUENCE [LARGE SCALE GENOMIC DNA]</scope>
    <source>
        <strain evidence="2">VKM Ac-2052</strain>
    </source>
</reference>
<protein>
    <recommendedName>
        <fullName evidence="3">Deazaflavin-dependent oxidoreductase, nitroreductase family</fullName>
    </recommendedName>
</protein>
<dbReference type="RefSeq" id="WP_220387311.1">
    <property type="nucleotide sequence ID" value="NZ_FUYG01000006.1"/>
</dbReference>
<dbReference type="Pfam" id="PF04075">
    <property type="entry name" value="F420H2_quin_red"/>
    <property type="match status" value="1"/>
</dbReference>
<sequence length="143" mass="16516">MTGYRMDDRVRRALAITPSSSASARTVDITTIGAKTSRERRIEMWFYRVDDEIYLTTQPASRGWYANMLKNPQFTFHLKNSVRADLPATAEPVLDRDARRRVFEAIVADLDQPRHRAYISQPVQPVEEWMDGSPLMRVSFLPV</sequence>
<dbReference type="GO" id="GO:0016491">
    <property type="term" value="F:oxidoreductase activity"/>
    <property type="evidence" value="ECO:0007669"/>
    <property type="project" value="InterPro"/>
</dbReference>
<accession>A0A1T4Y6A1</accession>
<proteinExistence type="predicted"/>
<dbReference type="Proteomes" id="UP000189735">
    <property type="component" value="Unassembled WGS sequence"/>
</dbReference>
<gene>
    <name evidence="1" type="ORF">SAMN06295879_2322</name>
</gene>
<dbReference type="Gene3D" id="2.30.110.10">
    <property type="entry name" value="Electron Transport, Fmn-binding Protein, Chain A"/>
    <property type="match status" value="1"/>
</dbReference>
<dbReference type="InterPro" id="IPR004378">
    <property type="entry name" value="F420H2_quin_Rdtase"/>
</dbReference>
<dbReference type="InterPro" id="IPR012349">
    <property type="entry name" value="Split_barrel_FMN-bd"/>
</dbReference>
<evidence type="ECO:0000313" key="2">
    <source>
        <dbReference type="Proteomes" id="UP000189735"/>
    </source>
</evidence>
<dbReference type="EMBL" id="FUYG01000006">
    <property type="protein sequence ID" value="SKA97362.1"/>
    <property type="molecule type" value="Genomic_DNA"/>
</dbReference>
<name>A0A1T4Y6A1_9MICO</name>
<evidence type="ECO:0008006" key="3">
    <source>
        <dbReference type="Google" id="ProtNLM"/>
    </source>
</evidence>
<dbReference type="SUPFAM" id="SSF50475">
    <property type="entry name" value="FMN-binding split barrel"/>
    <property type="match status" value="1"/>
</dbReference>